<dbReference type="InterPro" id="IPR029058">
    <property type="entry name" value="AB_hydrolase_fold"/>
</dbReference>
<dbReference type="Pfam" id="PF20434">
    <property type="entry name" value="BD-FAE"/>
    <property type="match status" value="1"/>
</dbReference>
<evidence type="ECO:0000313" key="3">
    <source>
        <dbReference type="EMBL" id="SMQ68905.1"/>
    </source>
</evidence>
<dbReference type="PANTHER" id="PTHR48081:SF9">
    <property type="entry name" value="CARBOXYLESTERASE"/>
    <property type="match status" value="1"/>
</dbReference>
<organism evidence="3 4">
    <name type="scientific">Altererythrobacter xiamenensis</name>
    <dbReference type="NCBI Taxonomy" id="1316679"/>
    <lineage>
        <taxon>Bacteria</taxon>
        <taxon>Pseudomonadati</taxon>
        <taxon>Pseudomonadota</taxon>
        <taxon>Alphaproteobacteria</taxon>
        <taxon>Sphingomonadales</taxon>
        <taxon>Erythrobacteraceae</taxon>
        <taxon>Altererythrobacter</taxon>
    </lineage>
</organism>
<dbReference type="InterPro" id="IPR050300">
    <property type="entry name" value="GDXG_lipolytic_enzyme"/>
</dbReference>
<evidence type="ECO:0000313" key="4">
    <source>
        <dbReference type="Proteomes" id="UP000194420"/>
    </source>
</evidence>
<dbReference type="Gene3D" id="3.40.50.1820">
    <property type="entry name" value="alpha/beta hydrolase"/>
    <property type="match status" value="1"/>
</dbReference>
<sequence length="316" mass="34373">MGGKVKRGRRTLILTVVIIVALLLGAAGALQVAIARNGPAVLDTVDRIAGEADEIERLPLVRYGEHPAQKLTIHRFRYFEADETRPVLVFFHGGSWRSGDPEDYNFVGRNFASRGMIVVNAGYRLGEDGRWPAMMEDSAAAVAWVRENIADYGGDPDRVYLMGHSAGAYNVAMLALDRQWLEREGLGDDAVKGVIGLSGPYDFYPFARDSTRDAFGDAPQPEATQPISHVRGDAPPLLLIHGEQDTLVKPRNTRALASALEQAGGTVTARFYPGMDHNAPLLALATPWLSRRDVADTVTDFVLGGKASVPVQPQTR</sequence>
<feature type="domain" description="BD-FAE-like" evidence="2">
    <location>
        <begin position="82"/>
        <end position="260"/>
    </location>
</feature>
<protein>
    <submittedName>
        <fullName evidence="3">Acetyl esterase/lipase</fullName>
    </submittedName>
</protein>
<dbReference type="AlphaFoldDB" id="A0A1Y6F234"/>
<keyword evidence="4" id="KW-1185">Reference proteome</keyword>
<reference evidence="4" key="1">
    <citation type="submission" date="2017-04" db="EMBL/GenBank/DDBJ databases">
        <authorList>
            <person name="Varghese N."/>
            <person name="Submissions S."/>
        </authorList>
    </citation>
    <scope>NUCLEOTIDE SEQUENCE [LARGE SCALE GENOMIC DNA]</scope>
</reference>
<dbReference type="GO" id="GO:0016787">
    <property type="term" value="F:hydrolase activity"/>
    <property type="evidence" value="ECO:0007669"/>
    <property type="project" value="UniProtKB-KW"/>
</dbReference>
<gene>
    <name evidence="3" type="ORF">SAMN06297468_1178</name>
</gene>
<dbReference type="InterPro" id="IPR049492">
    <property type="entry name" value="BD-FAE-like_dom"/>
</dbReference>
<dbReference type="EMBL" id="FXWG01000002">
    <property type="protein sequence ID" value="SMQ68905.1"/>
    <property type="molecule type" value="Genomic_DNA"/>
</dbReference>
<dbReference type="SUPFAM" id="SSF53474">
    <property type="entry name" value="alpha/beta-Hydrolases"/>
    <property type="match status" value="1"/>
</dbReference>
<dbReference type="Proteomes" id="UP000194420">
    <property type="component" value="Unassembled WGS sequence"/>
</dbReference>
<accession>A0A1Y6F234</accession>
<evidence type="ECO:0000256" key="1">
    <source>
        <dbReference type="ARBA" id="ARBA00022801"/>
    </source>
</evidence>
<name>A0A1Y6F234_9SPHN</name>
<proteinExistence type="predicted"/>
<evidence type="ECO:0000259" key="2">
    <source>
        <dbReference type="Pfam" id="PF20434"/>
    </source>
</evidence>
<keyword evidence="1" id="KW-0378">Hydrolase</keyword>
<dbReference type="PANTHER" id="PTHR48081">
    <property type="entry name" value="AB HYDROLASE SUPERFAMILY PROTEIN C4A8.06C"/>
    <property type="match status" value="1"/>
</dbReference>